<organism evidence="2 3">
    <name type="scientific">Rattus norvegicus</name>
    <name type="common">Rat</name>
    <dbReference type="NCBI Taxonomy" id="10116"/>
    <lineage>
        <taxon>Eukaryota</taxon>
        <taxon>Metazoa</taxon>
        <taxon>Chordata</taxon>
        <taxon>Craniata</taxon>
        <taxon>Vertebrata</taxon>
        <taxon>Euteleostomi</taxon>
        <taxon>Mammalia</taxon>
        <taxon>Eutheria</taxon>
        <taxon>Euarchontoglires</taxon>
        <taxon>Glires</taxon>
        <taxon>Rodentia</taxon>
        <taxon>Myomorpha</taxon>
        <taxon>Muroidea</taxon>
        <taxon>Muridae</taxon>
        <taxon>Murinae</taxon>
        <taxon>Rattus</taxon>
    </lineage>
</organism>
<dbReference type="EMBL" id="CH473954">
    <property type="protein sequence ID" value="EDL77320.1"/>
    <property type="molecule type" value="Genomic_DNA"/>
</dbReference>
<dbReference type="Proteomes" id="UP000234681">
    <property type="component" value="Chromosome 8"/>
</dbReference>
<name>A6I2Q7_RAT</name>
<evidence type="ECO:0000313" key="2">
    <source>
        <dbReference type="EMBL" id="EDL77320.1"/>
    </source>
</evidence>
<gene>
    <name evidence="2" type="ORF">rCG_25098</name>
</gene>
<feature type="compositionally biased region" description="Polar residues" evidence="1">
    <location>
        <begin position="61"/>
        <end position="71"/>
    </location>
</feature>
<feature type="region of interest" description="Disordered" evidence="1">
    <location>
        <begin position="36"/>
        <end position="83"/>
    </location>
</feature>
<sequence length="83" mass="9053">MGKSRGASLRASHHRTCKSFLKELAFPYPGMVLSNSSSSACGMRERSLNHPPSHLGDDSLSRPQQTLQLRSGTYGHRGDEAVI</sequence>
<proteinExistence type="predicted"/>
<accession>A6I2Q7</accession>
<evidence type="ECO:0000256" key="1">
    <source>
        <dbReference type="SAM" id="MobiDB-lite"/>
    </source>
</evidence>
<evidence type="ECO:0000313" key="3">
    <source>
        <dbReference type="Proteomes" id="UP000234681"/>
    </source>
</evidence>
<protein>
    <submittedName>
        <fullName evidence="2">RCG25098</fullName>
    </submittedName>
</protein>
<reference evidence="2 3" key="1">
    <citation type="submission" date="2005-09" db="EMBL/GenBank/DDBJ databases">
        <authorList>
            <person name="Mural R.J."/>
            <person name="Li P.W."/>
            <person name="Adams M.D."/>
            <person name="Amanatides P.G."/>
            <person name="Baden-Tillson H."/>
            <person name="Barnstead M."/>
            <person name="Chin S.H."/>
            <person name="Dew I."/>
            <person name="Evans C.A."/>
            <person name="Ferriera S."/>
            <person name="Flanigan M."/>
            <person name="Fosler C."/>
            <person name="Glodek A."/>
            <person name="Gu Z."/>
            <person name="Holt R.A."/>
            <person name="Jennings D."/>
            <person name="Kraft C.L."/>
            <person name="Lu F."/>
            <person name="Nguyen T."/>
            <person name="Nusskern D.R."/>
            <person name="Pfannkoch C.M."/>
            <person name="Sitter C."/>
            <person name="Sutton G.G."/>
            <person name="Venter J.C."/>
            <person name="Wang Z."/>
            <person name="Woodage T."/>
            <person name="Zheng X.H."/>
            <person name="Zhong F."/>
        </authorList>
    </citation>
    <scope>NUCLEOTIDE SEQUENCE [LARGE SCALE GENOMIC DNA]</scope>
    <source>
        <strain>BN</strain>
        <strain evidence="3">Sprague-Dawley</strain>
    </source>
</reference>
<dbReference type="AlphaFoldDB" id="A6I2Q7"/>